<dbReference type="EMBL" id="AEDY01000012">
    <property type="protein sequence ID" value="EFO55155.1"/>
    <property type="molecule type" value="Genomic_DNA"/>
</dbReference>
<name>A0ABN0B7Q4_9STRE</name>
<gene>
    <name evidence="1" type="ORF">SIN_0127</name>
</gene>
<comment type="caution">
    <text evidence="1">The sequence shown here is derived from an EMBL/GenBank/DDBJ whole genome shotgun (WGS) entry which is preliminary data.</text>
</comment>
<reference evidence="1" key="1">
    <citation type="submission" date="2010-09" db="EMBL/GenBank/DDBJ databases">
        <authorList>
            <person name="Daugherty S.C."/>
            <person name="Kilian M."/>
            <person name="Tettelin H."/>
        </authorList>
    </citation>
    <scope>NUCLEOTIDE SEQUENCE [LARGE SCALE GENOMIC DNA]</scope>
    <source>
        <strain evidence="1">SK1302</strain>
    </source>
</reference>
<sequence length="49" mass="5770">MLKISPSKDYNFLEKYAKLEEVVFGNRITTDDKLIFDERASGTLFYSFQ</sequence>
<accession>A0ABN0B7Q4</accession>
<protein>
    <submittedName>
        <fullName evidence="1">Uncharacterized protein</fullName>
    </submittedName>
</protein>
<evidence type="ECO:0000313" key="1">
    <source>
        <dbReference type="EMBL" id="EFO55155.1"/>
    </source>
</evidence>
<proteinExistence type="predicted"/>
<organism evidence="1">
    <name type="scientific">Streptococcus infantis SK1302</name>
    <dbReference type="NCBI Taxonomy" id="871237"/>
    <lineage>
        <taxon>Bacteria</taxon>
        <taxon>Bacillati</taxon>
        <taxon>Bacillota</taxon>
        <taxon>Bacilli</taxon>
        <taxon>Lactobacillales</taxon>
        <taxon>Streptococcaceae</taxon>
        <taxon>Streptococcus</taxon>
    </lineage>
</organism>